<reference evidence="2" key="1">
    <citation type="journal article" date="2021" name="bioRxiv">
        <title>Unraveling nitrogen, sulfur and carbon metabolic pathways and microbial community transcriptional responses to substrate deprivation and toxicity stresses in a bioreactor mimicking anoxic brackish coastal sediment conditions.</title>
        <authorList>
            <person name="Martins P.D."/>
            <person name="Echeveste M.J."/>
            <person name="Arshad A."/>
            <person name="Kurth J."/>
            <person name="Ouboter H."/>
            <person name="Jetten M.S.M."/>
            <person name="Welte C.U."/>
        </authorList>
    </citation>
    <scope>NUCLEOTIDE SEQUENCE</scope>
    <source>
        <strain evidence="2">MAG_39</strain>
    </source>
</reference>
<feature type="transmembrane region" description="Helical" evidence="1">
    <location>
        <begin position="52"/>
        <end position="73"/>
    </location>
</feature>
<reference evidence="2" key="2">
    <citation type="submission" date="2021-08" db="EMBL/GenBank/DDBJ databases">
        <authorList>
            <person name="Dalcin Martins P."/>
        </authorList>
    </citation>
    <scope>NUCLEOTIDE SEQUENCE</scope>
    <source>
        <strain evidence="2">MAG_39</strain>
    </source>
</reference>
<evidence type="ECO:0008006" key="4">
    <source>
        <dbReference type="Google" id="ProtNLM"/>
    </source>
</evidence>
<keyword evidence="1" id="KW-0812">Transmembrane</keyword>
<sequence length="140" mass="15607">MLLPFLLALHVLGVVIWIGGVAFVTIIVFPMIMRMESSLEKVLFFQGVEHRFAKIAKICVVIVGVTGIWLLSLTGEGRLLFTTAGIGPTLMLVVWAFYVLVLLFEGRLFKVLFRGEAQRDTAKVFAKLTAFHWIVLGLSL</sequence>
<name>A0A953M1L6_9BACT</name>
<organism evidence="2 3">
    <name type="scientific">Candidatus Nitrobium versatile</name>
    <dbReference type="NCBI Taxonomy" id="2884831"/>
    <lineage>
        <taxon>Bacteria</taxon>
        <taxon>Pseudomonadati</taxon>
        <taxon>Nitrospirota</taxon>
        <taxon>Nitrospiria</taxon>
        <taxon>Nitrospirales</taxon>
        <taxon>Nitrospiraceae</taxon>
        <taxon>Candidatus Nitrobium</taxon>
    </lineage>
</organism>
<gene>
    <name evidence="2" type="ORF">K8I29_08245</name>
</gene>
<comment type="caution">
    <text evidence="2">The sequence shown here is derived from an EMBL/GenBank/DDBJ whole genome shotgun (WGS) entry which is preliminary data.</text>
</comment>
<keyword evidence="1" id="KW-0472">Membrane</keyword>
<proteinExistence type="predicted"/>
<evidence type="ECO:0000256" key="1">
    <source>
        <dbReference type="SAM" id="Phobius"/>
    </source>
</evidence>
<dbReference type="Proteomes" id="UP000705867">
    <property type="component" value="Unassembled WGS sequence"/>
</dbReference>
<protein>
    <recommendedName>
        <fullName evidence="4">Copper resistance protein D domain-containing protein</fullName>
    </recommendedName>
</protein>
<dbReference type="EMBL" id="JAIOIV010000068">
    <property type="protein sequence ID" value="MBZ0156182.1"/>
    <property type="molecule type" value="Genomic_DNA"/>
</dbReference>
<accession>A0A953M1L6</accession>
<evidence type="ECO:0000313" key="2">
    <source>
        <dbReference type="EMBL" id="MBZ0156182.1"/>
    </source>
</evidence>
<feature type="transmembrane region" description="Helical" evidence="1">
    <location>
        <begin position="79"/>
        <end position="104"/>
    </location>
</feature>
<evidence type="ECO:0000313" key="3">
    <source>
        <dbReference type="Proteomes" id="UP000705867"/>
    </source>
</evidence>
<keyword evidence="1" id="KW-1133">Transmembrane helix</keyword>
<dbReference type="AlphaFoldDB" id="A0A953M1L6"/>
<feature type="non-terminal residue" evidence="2">
    <location>
        <position position="140"/>
    </location>
</feature>
<feature type="transmembrane region" description="Helical" evidence="1">
    <location>
        <begin position="6"/>
        <end position="32"/>
    </location>
</feature>